<dbReference type="GO" id="GO:0043565">
    <property type="term" value="F:sequence-specific DNA binding"/>
    <property type="evidence" value="ECO:0007669"/>
    <property type="project" value="InterPro"/>
</dbReference>
<keyword evidence="3" id="KW-0238">DNA-binding</keyword>
<dbReference type="SMART" id="SM00342">
    <property type="entry name" value="HTH_ARAC"/>
    <property type="match status" value="1"/>
</dbReference>
<organism evidence="7 8">
    <name type="scientific">Shewanella atlantica</name>
    <dbReference type="NCBI Taxonomy" id="271099"/>
    <lineage>
        <taxon>Bacteria</taxon>
        <taxon>Pseudomonadati</taxon>
        <taxon>Pseudomonadota</taxon>
        <taxon>Gammaproteobacteria</taxon>
        <taxon>Alteromonadales</taxon>
        <taxon>Shewanellaceae</taxon>
        <taxon>Shewanella</taxon>
    </lineage>
</organism>
<dbReference type="GO" id="GO:0003700">
    <property type="term" value="F:DNA-binding transcription factor activity"/>
    <property type="evidence" value="ECO:0007669"/>
    <property type="project" value="InterPro"/>
</dbReference>
<dbReference type="Pfam" id="PF02311">
    <property type="entry name" value="AraC_binding"/>
    <property type="match status" value="1"/>
</dbReference>
<dbReference type="FunFam" id="1.10.10.60:FF:000132">
    <property type="entry name" value="AraC family transcriptional regulator"/>
    <property type="match status" value="1"/>
</dbReference>
<dbReference type="InterPro" id="IPR014710">
    <property type="entry name" value="RmlC-like_jellyroll"/>
</dbReference>
<dbReference type="PANTHER" id="PTHR11019">
    <property type="entry name" value="HTH-TYPE TRANSCRIPTIONAL REGULATOR NIMR"/>
    <property type="match status" value="1"/>
</dbReference>
<proteinExistence type="predicted"/>
<dbReference type="InterPro" id="IPR003313">
    <property type="entry name" value="AraC-bd"/>
</dbReference>
<dbReference type="Proteomes" id="UP000282060">
    <property type="component" value="Unassembled WGS sequence"/>
</dbReference>
<dbReference type="InterPro" id="IPR011051">
    <property type="entry name" value="RmlC_Cupin_sf"/>
</dbReference>
<evidence type="ECO:0000256" key="4">
    <source>
        <dbReference type="ARBA" id="ARBA00023159"/>
    </source>
</evidence>
<name>A0A3S0JST6_9GAMM</name>
<dbReference type="CDD" id="cd06124">
    <property type="entry name" value="cupin_NimR-like_N"/>
    <property type="match status" value="1"/>
</dbReference>
<dbReference type="PROSITE" id="PS01124">
    <property type="entry name" value="HTH_ARAC_FAMILY_2"/>
    <property type="match status" value="1"/>
</dbReference>
<dbReference type="SUPFAM" id="SSF46689">
    <property type="entry name" value="Homeodomain-like"/>
    <property type="match status" value="1"/>
</dbReference>
<dbReference type="Pfam" id="PF12833">
    <property type="entry name" value="HTH_18"/>
    <property type="match status" value="1"/>
</dbReference>
<dbReference type="SUPFAM" id="SSF51182">
    <property type="entry name" value="RmlC-like cupins"/>
    <property type="match status" value="1"/>
</dbReference>
<evidence type="ECO:0000313" key="7">
    <source>
        <dbReference type="EMBL" id="RTR28230.1"/>
    </source>
</evidence>
<keyword evidence="1" id="KW-0678">Repressor</keyword>
<keyword evidence="4" id="KW-0010">Activator</keyword>
<evidence type="ECO:0000259" key="6">
    <source>
        <dbReference type="PROSITE" id="PS01124"/>
    </source>
</evidence>
<dbReference type="InterPro" id="IPR009057">
    <property type="entry name" value="Homeodomain-like_sf"/>
</dbReference>
<dbReference type="InterPro" id="IPR020449">
    <property type="entry name" value="Tscrpt_reg_AraC-type_HTH"/>
</dbReference>
<dbReference type="Gene3D" id="2.60.120.10">
    <property type="entry name" value="Jelly Rolls"/>
    <property type="match status" value="1"/>
</dbReference>
<dbReference type="PANTHER" id="PTHR11019:SF199">
    <property type="entry name" value="HTH-TYPE TRANSCRIPTIONAL REGULATOR NIMR"/>
    <property type="match status" value="1"/>
</dbReference>
<dbReference type="RefSeq" id="WP_126507593.1">
    <property type="nucleotide sequence ID" value="NZ_RXNV01000013.1"/>
</dbReference>
<keyword evidence="8" id="KW-1185">Reference proteome</keyword>
<evidence type="ECO:0000256" key="5">
    <source>
        <dbReference type="ARBA" id="ARBA00023163"/>
    </source>
</evidence>
<dbReference type="EMBL" id="RXNV01000013">
    <property type="protein sequence ID" value="RTR28230.1"/>
    <property type="molecule type" value="Genomic_DNA"/>
</dbReference>
<sequence>MSNNTADFDPDLSPLDVVGLRQNDIKPADELPVHTHQKGQLILALHGYITCEISDAIWIAPPQSAVWIPAGFPHSNKVSGDASLCLLFIAPHVADLPARSCTLSISPLLRELIKHFAQLPQSYETGDPTDLLVKVLLHELAQMPTNQLEFPISQNSKLRKIAESLMTAPNDRSTVAQWASRYAMSERTLTRLIKKETGMSFGRWRTQLHIIIAIQRLSSHYTVQQVSEELGYESVSAFITMFKKKLGESPKRYVNKKE</sequence>
<evidence type="ECO:0000256" key="2">
    <source>
        <dbReference type="ARBA" id="ARBA00023015"/>
    </source>
</evidence>
<gene>
    <name evidence="7" type="ORF">EKG39_19035</name>
</gene>
<accession>A0A3S0JST6</accession>
<evidence type="ECO:0000256" key="1">
    <source>
        <dbReference type="ARBA" id="ARBA00022491"/>
    </source>
</evidence>
<evidence type="ECO:0000313" key="8">
    <source>
        <dbReference type="Proteomes" id="UP000282060"/>
    </source>
</evidence>
<reference evidence="7 8" key="1">
    <citation type="submission" date="2018-12" db="EMBL/GenBank/DDBJ databases">
        <authorList>
            <person name="Yu L."/>
        </authorList>
    </citation>
    <scope>NUCLEOTIDE SEQUENCE [LARGE SCALE GENOMIC DNA]</scope>
    <source>
        <strain evidence="7 8">HAW-EB5</strain>
    </source>
</reference>
<dbReference type="OrthoDB" id="5949386at2"/>
<dbReference type="InterPro" id="IPR018060">
    <property type="entry name" value="HTH_AraC"/>
</dbReference>
<evidence type="ECO:0000256" key="3">
    <source>
        <dbReference type="ARBA" id="ARBA00023125"/>
    </source>
</evidence>
<dbReference type="Gene3D" id="1.10.10.60">
    <property type="entry name" value="Homeodomain-like"/>
    <property type="match status" value="1"/>
</dbReference>
<keyword evidence="5" id="KW-0804">Transcription</keyword>
<protein>
    <submittedName>
        <fullName evidence="7">AraC family transcriptional regulator</fullName>
    </submittedName>
</protein>
<keyword evidence="2" id="KW-0805">Transcription regulation</keyword>
<dbReference type="AlphaFoldDB" id="A0A3S0JST6"/>
<dbReference type="PRINTS" id="PR00032">
    <property type="entry name" value="HTHARAC"/>
</dbReference>
<comment type="caution">
    <text evidence="7">The sequence shown here is derived from an EMBL/GenBank/DDBJ whole genome shotgun (WGS) entry which is preliminary data.</text>
</comment>
<feature type="domain" description="HTH araC/xylS-type" evidence="6">
    <location>
        <begin position="159"/>
        <end position="256"/>
    </location>
</feature>